<protein>
    <submittedName>
        <fullName evidence="1">Uncharacterized protein</fullName>
    </submittedName>
</protein>
<sequence length="112" mass="12677">MPALWWAHGQPHGWPVLCPGTVNPCARLPIVHSDRWRFLILTKGIAMKNSETIPNDLIAPTIKPKEARQRIRKLGNLLCTASVAIQSAEKEFHYLIYGIEGKSRKENHAKDE</sequence>
<dbReference type="AlphaFoldDB" id="A0A450WZ92"/>
<organism evidence="1">
    <name type="scientific">Candidatus Kentrum sp. LFY</name>
    <dbReference type="NCBI Taxonomy" id="2126342"/>
    <lineage>
        <taxon>Bacteria</taxon>
        <taxon>Pseudomonadati</taxon>
        <taxon>Pseudomonadota</taxon>
        <taxon>Gammaproteobacteria</taxon>
        <taxon>Candidatus Kentrum</taxon>
    </lineage>
</organism>
<proteinExistence type="predicted"/>
<dbReference type="EMBL" id="CAADFN010000117">
    <property type="protein sequence ID" value="VFK22364.1"/>
    <property type="molecule type" value="Genomic_DNA"/>
</dbReference>
<evidence type="ECO:0000313" key="1">
    <source>
        <dbReference type="EMBL" id="VFK22364.1"/>
    </source>
</evidence>
<accession>A0A450WZ92</accession>
<gene>
    <name evidence="1" type="ORF">BECKLFY1418C_GA0070996_11178</name>
</gene>
<reference evidence="1" key="1">
    <citation type="submission" date="2019-02" db="EMBL/GenBank/DDBJ databases">
        <authorList>
            <person name="Gruber-Vodicka R. H."/>
            <person name="Seah K. B. B."/>
        </authorList>
    </citation>
    <scope>NUCLEOTIDE SEQUENCE</scope>
    <source>
        <strain evidence="1">BECK_BY7</strain>
    </source>
</reference>
<name>A0A450WZ92_9GAMM</name>